<sequence length="313" mass="36406">MLENIKFSVTVPAYKAQFLKECIDSILAQTYQNFELIIVNDASPQDLDSIVAQYHDPRIRYYKNKVGFGAEHVVGNWNKCLEYATGDYIICMGDDDKLLPNCLEEYVKLINKYSGLGIYHGWTEVINEDTKVINLFPPLPEWESVYSAIYCRLLGRAQFIGDCLYDIKLLRENGGFYNLPFAWGSDDISSYIAAKKYGIAHTQIPVFQYRQNNQSISSSSRNREKMDAIYRELIWVKNFLNEAPITNDKTALTYRNVCLSRLSEFLIEQAKYSMLLDMRKSGRFSAMRYWHMHSFKYHISCKMILTDFIKSFA</sequence>
<evidence type="ECO:0000313" key="2">
    <source>
        <dbReference type="EMBL" id="MCO6025933.1"/>
    </source>
</evidence>
<protein>
    <submittedName>
        <fullName evidence="2">Glycosyltransferase</fullName>
    </submittedName>
</protein>
<gene>
    <name evidence="2" type="ORF">NG821_08805</name>
</gene>
<dbReference type="InterPro" id="IPR001173">
    <property type="entry name" value="Glyco_trans_2-like"/>
</dbReference>
<comment type="caution">
    <text evidence="2">The sequence shown here is derived from an EMBL/GenBank/DDBJ whole genome shotgun (WGS) entry which is preliminary data.</text>
</comment>
<keyword evidence="3" id="KW-1185">Reference proteome</keyword>
<dbReference type="InterPro" id="IPR029044">
    <property type="entry name" value="Nucleotide-diphossugar_trans"/>
</dbReference>
<organism evidence="2 3">
    <name type="scientific">Segatella cerevisiae</name>
    <dbReference type="NCBI Taxonomy" id="2053716"/>
    <lineage>
        <taxon>Bacteria</taxon>
        <taxon>Pseudomonadati</taxon>
        <taxon>Bacteroidota</taxon>
        <taxon>Bacteroidia</taxon>
        <taxon>Bacteroidales</taxon>
        <taxon>Prevotellaceae</taxon>
        <taxon>Segatella</taxon>
    </lineage>
</organism>
<name>A0ABT1C016_9BACT</name>
<accession>A0ABT1C016</accession>
<proteinExistence type="predicted"/>
<dbReference type="RefSeq" id="WP_252761291.1">
    <property type="nucleotide sequence ID" value="NZ_JAMXLY010000033.1"/>
</dbReference>
<dbReference type="Gene3D" id="3.90.550.10">
    <property type="entry name" value="Spore Coat Polysaccharide Biosynthesis Protein SpsA, Chain A"/>
    <property type="match status" value="1"/>
</dbReference>
<evidence type="ECO:0000259" key="1">
    <source>
        <dbReference type="Pfam" id="PF00535"/>
    </source>
</evidence>
<dbReference type="SUPFAM" id="SSF53448">
    <property type="entry name" value="Nucleotide-diphospho-sugar transferases"/>
    <property type="match status" value="1"/>
</dbReference>
<dbReference type="Proteomes" id="UP001204015">
    <property type="component" value="Unassembled WGS sequence"/>
</dbReference>
<feature type="domain" description="Glycosyltransferase 2-like" evidence="1">
    <location>
        <begin position="8"/>
        <end position="115"/>
    </location>
</feature>
<dbReference type="EMBL" id="JAMXLY010000033">
    <property type="protein sequence ID" value="MCO6025933.1"/>
    <property type="molecule type" value="Genomic_DNA"/>
</dbReference>
<reference evidence="2 3" key="1">
    <citation type="submission" date="2022-06" db="EMBL/GenBank/DDBJ databases">
        <title>A taxonomic note on the genus Prevotella: Description of four novel genera and emended description of the genera Hallella and Xylanibacter.</title>
        <authorList>
            <person name="Hitch T.C.A."/>
        </authorList>
    </citation>
    <scope>NUCLEOTIDE SEQUENCE [LARGE SCALE GENOMIC DNA]</scope>
    <source>
        <strain evidence="2 3">DSM 100619</strain>
    </source>
</reference>
<dbReference type="PANTHER" id="PTHR22916">
    <property type="entry name" value="GLYCOSYLTRANSFERASE"/>
    <property type="match status" value="1"/>
</dbReference>
<dbReference type="Pfam" id="PF00535">
    <property type="entry name" value="Glycos_transf_2"/>
    <property type="match status" value="1"/>
</dbReference>
<evidence type="ECO:0000313" key="3">
    <source>
        <dbReference type="Proteomes" id="UP001204015"/>
    </source>
</evidence>
<dbReference type="PANTHER" id="PTHR22916:SF3">
    <property type="entry name" value="UDP-GLCNAC:BETAGAL BETA-1,3-N-ACETYLGLUCOSAMINYLTRANSFERASE-LIKE PROTEIN 1"/>
    <property type="match status" value="1"/>
</dbReference>